<dbReference type="RefSeq" id="WP_153345353.1">
    <property type="nucleotide sequence ID" value="NZ_WIVE01000050.1"/>
</dbReference>
<protein>
    <submittedName>
        <fullName evidence="2">DUF4255 domain-containing protein</fullName>
    </submittedName>
</protein>
<accession>A0A7X1ZGL4</accession>
<dbReference type="EMBL" id="WIVE01000050">
    <property type="protein sequence ID" value="MQX37654.1"/>
    <property type="molecule type" value="Genomic_DNA"/>
</dbReference>
<comment type="caution">
    <text evidence="2">The sequence shown here is derived from an EMBL/GenBank/DDBJ whole genome shotgun (WGS) entry which is preliminary data.</text>
</comment>
<dbReference type="Proteomes" id="UP000434582">
    <property type="component" value="Unassembled WGS sequence"/>
</dbReference>
<proteinExistence type="predicted"/>
<evidence type="ECO:0000313" key="3">
    <source>
        <dbReference type="Proteomes" id="UP000434582"/>
    </source>
</evidence>
<dbReference type="AlphaFoldDB" id="A0A7X1ZGL4"/>
<dbReference type="Pfam" id="PF14065">
    <property type="entry name" value="Pvc16_N"/>
    <property type="match status" value="1"/>
</dbReference>
<organism evidence="2 3">
    <name type="scientific">Roseospira navarrensis</name>
    <dbReference type="NCBI Taxonomy" id="140058"/>
    <lineage>
        <taxon>Bacteria</taxon>
        <taxon>Pseudomonadati</taxon>
        <taxon>Pseudomonadota</taxon>
        <taxon>Alphaproteobacteria</taxon>
        <taxon>Rhodospirillales</taxon>
        <taxon>Rhodospirillaceae</taxon>
        <taxon>Roseospira</taxon>
    </lineage>
</organism>
<name>A0A7X1ZGL4_9PROT</name>
<keyword evidence="3" id="KW-1185">Reference proteome</keyword>
<sequence length="475" mass="50571">MALTDLSRVTVTLLTLLEQALARDTNVSTIEFSAAPPDDTSSTMPNVVSVYLFHVMEDPHGRNWTPTPVPTGPGAIGQTPLGLVLHYLVTATSSVTDEGASGRTLIEQRLLGYVARAFHEVPVIDDDTTIPAVPPALSNPPLLETGNLRGADNRIQILLRPVGLDEAVNFWSAEQDRLTRVSLFYEVRVMLLETPEREGSAPPVLSVAEFVSVGGRPTLLRARSLLGFALPAGHPLADPTAPFRFIEASPARPALFPPGAAPAGVPAENARLTLEGGGLQGDRVHLSLEGPVAEGANPPAPRRFRIDLGDPGTNPDWAIAADGVRLAVDVRTTVVDTEGTTLTLYPGLYKARAVIGIQMSEQMPPRYLERSSADIAFAVVPQIESVALLGGPATARQFRITLHGAYLREELEIVLVVAGRAILRGSDPTLAGVYDLDALNPDRIDFALDMSDLSSPLPVQLLINGAEAPPAWGVV</sequence>
<evidence type="ECO:0000259" key="1">
    <source>
        <dbReference type="Pfam" id="PF14065"/>
    </source>
</evidence>
<evidence type="ECO:0000313" key="2">
    <source>
        <dbReference type="EMBL" id="MQX37654.1"/>
    </source>
</evidence>
<reference evidence="2 3" key="1">
    <citation type="submission" date="2019-10" db="EMBL/GenBank/DDBJ databases">
        <title>Draft whole-genome sequence of the purple nonsulfur photosynthetic bacterium Roseospira navarrensis DSM 15114.</title>
        <authorList>
            <person name="Kyndt J.A."/>
            <person name="Meyer T.E."/>
        </authorList>
    </citation>
    <scope>NUCLEOTIDE SEQUENCE [LARGE SCALE GENOMIC DNA]</scope>
    <source>
        <strain evidence="2 3">DSM 15114</strain>
    </source>
</reference>
<feature type="domain" description="Pvc16 N-terminal" evidence="1">
    <location>
        <begin position="9"/>
        <end position="205"/>
    </location>
</feature>
<dbReference type="OrthoDB" id="527247at2"/>
<gene>
    <name evidence="2" type="ORF">GHC57_14110</name>
</gene>
<dbReference type="InterPro" id="IPR025351">
    <property type="entry name" value="Pvc16_N"/>
</dbReference>